<reference evidence="9" key="9">
    <citation type="submission" date="2020-05" db="EMBL/GenBank/DDBJ databases">
        <title>Complete genome sequence of Bradyrhizobium diazoefficiens XF9 isolated from soybean nodule.</title>
        <authorList>
            <person name="Noda R."/>
            <person name="Kakizaki K."/>
            <person name="Minamisawa K."/>
        </authorList>
    </citation>
    <scope>NUCLEOTIDE SEQUENCE</scope>
    <source>
        <strain evidence="9">XF9</strain>
    </source>
</reference>
<evidence type="ECO:0000313" key="9">
    <source>
        <dbReference type="EMBL" id="BCE81808.1"/>
    </source>
</evidence>
<reference evidence="4" key="4">
    <citation type="submission" date="2020-05" db="EMBL/GenBank/DDBJ databases">
        <title>Complete genome sequence of Bradyrhizobium diazoefficiens XF3 isolated from soybean nodule.</title>
        <authorList>
            <person name="Noda R."/>
            <person name="Kakizaki K."/>
            <person name="Minamisawa K."/>
        </authorList>
    </citation>
    <scope>NUCLEOTIDE SEQUENCE</scope>
    <source>
        <strain evidence="4">XF3</strain>
    </source>
</reference>
<dbReference type="EMBL" id="AP023095">
    <property type="protein sequence ID" value="BCE55763.1"/>
    <property type="molecule type" value="Genomic_DNA"/>
</dbReference>
<protein>
    <submittedName>
        <fullName evidence="10">Uncharacterized protein</fullName>
    </submittedName>
</protein>
<dbReference type="EMBL" id="AP023096">
    <property type="protein sequence ID" value="BCE64499.1"/>
    <property type="molecule type" value="Genomic_DNA"/>
</dbReference>
<reference evidence="8" key="8">
    <citation type="submission" date="2020-05" db="EMBL/GenBank/DDBJ databases">
        <title>Complete genome sequence of Bradyrhizobium diazoefficiens XF8 isolated from soybean nodule.</title>
        <authorList>
            <person name="Noda R."/>
            <person name="Kakizaki K."/>
            <person name="Minamisawa K."/>
        </authorList>
    </citation>
    <scope>NUCLEOTIDE SEQUENCE</scope>
    <source>
        <strain evidence="8">XF8</strain>
    </source>
</reference>
<dbReference type="EMBL" id="AP023092">
    <property type="protein sequence ID" value="BCE29469.1"/>
    <property type="molecule type" value="Genomic_DNA"/>
</dbReference>
<sequence>MPKNRVLIVTKGAACHPTLRIHLTDRFGSSLPRGAPEPVGAHTDKGVPADLRQGRDLSTCAIWKGSVAKADFTWGGT</sequence>
<feature type="region of interest" description="Disordered" evidence="1">
    <location>
        <begin position="27"/>
        <end position="50"/>
    </location>
</feature>
<reference evidence="2" key="1">
    <citation type="submission" date="2020-05" db="EMBL/GenBank/DDBJ databases">
        <title>Complete genome sequence of Bradyrhizobium diazoefficiens XF1 isolated from soybean nodule.</title>
        <authorList>
            <person name="Noda R."/>
            <person name="Kakizaki K."/>
            <person name="Minamisawa K."/>
        </authorList>
    </citation>
    <scope>NUCLEOTIDE SEQUENCE</scope>
    <source>
        <strain evidence="2">XF1</strain>
    </source>
</reference>
<evidence type="ECO:0000313" key="4">
    <source>
        <dbReference type="EMBL" id="BCE38212.1"/>
    </source>
</evidence>
<reference evidence="5" key="5">
    <citation type="submission" date="2020-05" db="EMBL/GenBank/DDBJ databases">
        <title>Complete genome sequence of Bradyrhizobium diazoefficiens XF4 isolated from soybean nodule.</title>
        <authorList>
            <person name="Noda R."/>
            <person name="Kakizaki K."/>
            <person name="Minamisawa K."/>
        </authorList>
    </citation>
    <scope>NUCLEOTIDE SEQUENCE</scope>
    <source>
        <strain evidence="5">XF4</strain>
    </source>
</reference>
<dbReference type="EMBL" id="AP023093">
    <property type="protein sequence ID" value="BCE38212.1"/>
    <property type="molecule type" value="Genomic_DNA"/>
</dbReference>
<name>A0A810CT89_9BRAD</name>
<dbReference type="RefSeq" id="WP_038965727.1">
    <property type="nucleotide sequence ID" value="NZ_AJQI01000108.1"/>
</dbReference>
<dbReference type="EMBL" id="AP023099">
    <property type="protein sequence ID" value="BCE90421.1"/>
    <property type="molecule type" value="Genomic_DNA"/>
</dbReference>
<evidence type="ECO:0000256" key="1">
    <source>
        <dbReference type="SAM" id="MobiDB-lite"/>
    </source>
</evidence>
<reference evidence="3" key="3">
    <citation type="submission" date="2020-05" db="EMBL/GenBank/DDBJ databases">
        <title>Complete genome sequence of Bradyrhizobium diazoefficiens XF2 isolated from soybean nodule.</title>
        <authorList>
            <person name="Noda R."/>
            <person name="Kakizaki K."/>
            <person name="Minamisawa K."/>
        </authorList>
    </citation>
    <scope>NUCLEOTIDE SEQUENCE</scope>
    <source>
        <strain evidence="3">XF2</strain>
    </source>
</reference>
<proteinExistence type="predicted"/>
<dbReference type="EMBL" id="AP023094">
    <property type="protein sequence ID" value="BCE46897.1"/>
    <property type="molecule type" value="Genomic_DNA"/>
</dbReference>
<evidence type="ECO:0000313" key="6">
    <source>
        <dbReference type="EMBL" id="BCE55763.1"/>
    </source>
</evidence>
<evidence type="ECO:0000313" key="8">
    <source>
        <dbReference type="EMBL" id="BCE73078.1"/>
    </source>
</evidence>
<reference evidence="7" key="7">
    <citation type="submission" date="2020-05" db="EMBL/GenBank/DDBJ databases">
        <title>Complete genome sequence of Bradyrhizobium diazoefficiens XF6 isolated from soybean nodule.</title>
        <authorList>
            <person name="Noda R."/>
            <person name="Kakizaki K."/>
            <person name="Minamisawa K."/>
        </authorList>
    </citation>
    <scope>NUCLEOTIDE SEQUENCE</scope>
    <source>
        <strain evidence="7">XF6</strain>
    </source>
</reference>
<dbReference type="EMBL" id="AP023098">
    <property type="protein sequence ID" value="BCE81808.1"/>
    <property type="molecule type" value="Genomic_DNA"/>
</dbReference>
<reference evidence="6" key="6">
    <citation type="submission" date="2020-05" db="EMBL/GenBank/DDBJ databases">
        <title>Complete genome sequence of Bradyrhizobium diazoefficiens XF5 isolated from soybean nodule.</title>
        <authorList>
            <person name="Noda R."/>
            <person name="Kakizaki K."/>
            <person name="Minamisawa K."/>
        </authorList>
    </citation>
    <scope>NUCLEOTIDE SEQUENCE</scope>
    <source>
        <strain evidence="6">XF5</strain>
    </source>
</reference>
<evidence type="ECO:0000313" key="7">
    <source>
        <dbReference type="EMBL" id="BCE64499.1"/>
    </source>
</evidence>
<accession>A0A810CT89</accession>
<evidence type="ECO:0000313" key="3">
    <source>
        <dbReference type="EMBL" id="BCE29469.1"/>
    </source>
</evidence>
<dbReference type="EMBL" id="AP023097">
    <property type="protein sequence ID" value="BCE73078.1"/>
    <property type="molecule type" value="Genomic_DNA"/>
</dbReference>
<reference evidence="10" key="2">
    <citation type="submission" date="2020-05" db="EMBL/GenBank/DDBJ databases">
        <title>Complete genome sequence of Bradyrhizobium diazoefficiens XF10 isolated from soybean nodule.</title>
        <authorList>
            <person name="Noda R."/>
            <person name="Kakizaki K."/>
            <person name="Minamisawa K."/>
        </authorList>
    </citation>
    <scope>NUCLEOTIDE SEQUENCE</scope>
    <source>
        <strain evidence="10">XF10</strain>
    </source>
</reference>
<dbReference type="EMBL" id="AP023091">
    <property type="protein sequence ID" value="BCE20648.1"/>
    <property type="molecule type" value="Genomic_DNA"/>
</dbReference>
<evidence type="ECO:0000313" key="5">
    <source>
        <dbReference type="EMBL" id="BCE46897.1"/>
    </source>
</evidence>
<evidence type="ECO:0000313" key="10">
    <source>
        <dbReference type="EMBL" id="BCE90421.1"/>
    </source>
</evidence>
<organism evidence="10">
    <name type="scientific">Bradyrhizobium diazoefficiens</name>
    <dbReference type="NCBI Taxonomy" id="1355477"/>
    <lineage>
        <taxon>Bacteria</taxon>
        <taxon>Pseudomonadati</taxon>
        <taxon>Pseudomonadota</taxon>
        <taxon>Alphaproteobacteria</taxon>
        <taxon>Hyphomicrobiales</taxon>
        <taxon>Nitrobacteraceae</taxon>
        <taxon>Bradyrhizobium</taxon>
    </lineage>
</organism>
<dbReference type="GeneID" id="46490119"/>
<evidence type="ECO:0000313" key="2">
    <source>
        <dbReference type="EMBL" id="BCE20648.1"/>
    </source>
</evidence>
<dbReference type="AlphaFoldDB" id="A0A810CT89"/>
<gene>
    <name evidence="10" type="ORF">XF10B_32190</name>
    <name evidence="2" type="ORF">XF1B_33290</name>
    <name evidence="3" type="ORF">XF2B_32380</name>
    <name evidence="4" type="ORF">XF3B_32430</name>
    <name evidence="5" type="ORF">XF4B_32460</name>
    <name evidence="6" type="ORF">XF5B_32750</name>
    <name evidence="7" type="ORF">XF6B_32980</name>
    <name evidence="8" type="ORF">XF8B_31890</name>
    <name evidence="9" type="ORF">XF9B_32290</name>
</gene>